<accession>A0ABP8P9U9</accession>
<organism evidence="2 3">
    <name type="scientific">Rhodococcus olei</name>
    <dbReference type="NCBI Taxonomy" id="2161675"/>
    <lineage>
        <taxon>Bacteria</taxon>
        <taxon>Bacillati</taxon>
        <taxon>Actinomycetota</taxon>
        <taxon>Actinomycetes</taxon>
        <taxon>Mycobacteriales</taxon>
        <taxon>Nocardiaceae</taxon>
        <taxon>Rhodococcus</taxon>
    </lineage>
</organism>
<feature type="compositionally biased region" description="Basic and acidic residues" evidence="1">
    <location>
        <begin position="92"/>
        <end position="103"/>
    </location>
</feature>
<evidence type="ECO:0000313" key="3">
    <source>
        <dbReference type="Proteomes" id="UP001501183"/>
    </source>
</evidence>
<protein>
    <submittedName>
        <fullName evidence="2">Uncharacterized protein</fullName>
    </submittedName>
</protein>
<evidence type="ECO:0000313" key="2">
    <source>
        <dbReference type="EMBL" id="GAA4483057.1"/>
    </source>
</evidence>
<comment type="caution">
    <text evidence="2">The sequence shown here is derived from an EMBL/GenBank/DDBJ whole genome shotgun (WGS) entry which is preliminary data.</text>
</comment>
<name>A0ABP8P9U9_9NOCA</name>
<keyword evidence="3" id="KW-1185">Reference proteome</keyword>
<sequence length="125" mass="13491">MSWSDVHARTAIIDTVLERATADAQSPLLFANLPDAARLFGGIDGLFLALQQRWTNHLAAKLDQAIENGIPPSMAWDELAAEQPALRALLDAHARYSPERGSDPAEEAEPASAPTEVCSSTVRSR</sequence>
<evidence type="ECO:0000256" key="1">
    <source>
        <dbReference type="SAM" id="MobiDB-lite"/>
    </source>
</evidence>
<feature type="region of interest" description="Disordered" evidence="1">
    <location>
        <begin position="92"/>
        <end position="125"/>
    </location>
</feature>
<reference evidence="3" key="1">
    <citation type="journal article" date="2019" name="Int. J. Syst. Evol. Microbiol.">
        <title>The Global Catalogue of Microorganisms (GCM) 10K type strain sequencing project: providing services to taxonomists for standard genome sequencing and annotation.</title>
        <authorList>
            <consortium name="The Broad Institute Genomics Platform"/>
            <consortium name="The Broad Institute Genome Sequencing Center for Infectious Disease"/>
            <person name="Wu L."/>
            <person name="Ma J."/>
        </authorList>
    </citation>
    <scope>NUCLEOTIDE SEQUENCE [LARGE SCALE GENOMIC DNA]</scope>
    <source>
        <strain evidence="3">JCM 32206</strain>
    </source>
</reference>
<gene>
    <name evidence="2" type="ORF">GCM10023094_34060</name>
</gene>
<dbReference type="Proteomes" id="UP001501183">
    <property type="component" value="Unassembled WGS sequence"/>
</dbReference>
<proteinExistence type="predicted"/>
<dbReference type="EMBL" id="BAABFB010000051">
    <property type="protein sequence ID" value="GAA4483057.1"/>
    <property type="molecule type" value="Genomic_DNA"/>
</dbReference>
<dbReference type="RefSeq" id="WP_345347477.1">
    <property type="nucleotide sequence ID" value="NZ_BAABFB010000051.1"/>
</dbReference>